<keyword evidence="3" id="KW-0489">Methyltransferase</keyword>
<dbReference type="RefSeq" id="XP_002951228.1">
    <property type="nucleotide sequence ID" value="XM_002951182.1"/>
</dbReference>
<keyword evidence="4" id="KW-0808">Transferase</keyword>
<evidence type="ECO:0000313" key="8">
    <source>
        <dbReference type="Proteomes" id="UP000001058"/>
    </source>
</evidence>
<dbReference type="InterPro" id="IPR003358">
    <property type="entry name" value="tRNA_(Gua-N-7)_MeTrfase_Trmb"/>
</dbReference>
<accession>D8TXN8</accession>
<proteinExistence type="inferred from homology"/>
<evidence type="ECO:0000256" key="1">
    <source>
        <dbReference type="ARBA" id="ARBA00000142"/>
    </source>
</evidence>
<dbReference type="HAMAP" id="MF_01057">
    <property type="entry name" value="tRNA_methyltr_TrmB"/>
    <property type="match status" value="1"/>
</dbReference>
<keyword evidence="6" id="KW-0819">tRNA processing</keyword>
<dbReference type="InParanoid" id="D8TXN8"/>
<reference evidence="7 8" key="1">
    <citation type="journal article" date="2010" name="Science">
        <title>Genomic analysis of organismal complexity in the multicellular green alga Volvox carteri.</title>
        <authorList>
            <person name="Prochnik S.E."/>
            <person name="Umen J."/>
            <person name="Nedelcu A.M."/>
            <person name="Hallmann A."/>
            <person name="Miller S.M."/>
            <person name="Nishii I."/>
            <person name="Ferris P."/>
            <person name="Kuo A."/>
            <person name="Mitros T."/>
            <person name="Fritz-Laylin L.K."/>
            <person name="Hellsten U."/>
            <person name="Chapman J."/>
            <person name="Simakov O."/>
            <person name="Rensing S.A."/>
            <person name="Terry A."/>
            <person name="Pangilinan J."/>
            <person name="Kapitonov V."/>
            <person name="Jurka J."/>
            <person name="Salamov A."/>
            <person name="Shapiro H."/>
            <person name="Schmutz J."/>
            <person name="Grimwood J."/>
            <person name="Lindquist E."/>
            <person name="Lucas S."/>
            <person name="Grigoriev I.V."/>
            <person name="Schmitt R."/>
            <person name="Kirk D."/>
            <person name="Rokhsar D.S."/>
        </authorList>
    </citation>
    <scope>NUCLEOTIDE SEQUENCE [LARGE SCALE GENOMIC DNA]</scope>
    <source>
        <strain evidence="8">f. Nagariensis / Eve</strain>
    </source>
</reference>
<dbReference type="EC" id="2.1.1.33" evidence="2"/>
<gene>
    <name evidence="7" type="ORF">VOLCADRAFT_61222</name>
</gene>
<comment type="catalytic activity">
    <reaction evidence="1">
        <text>guanosine(46) in tRNA + S-adenosyl-L-methionine = N(7)-methylguanosine(46) in tRNA + S-adenosyl-L-homocysteine</text>
        <dbReference type="Rhea" id="RHEA:42708"/>
        <dbReference type="Rhea" id="RHEA-COMP:10188"/>
        <dbReference type="Rhea" id="RHEA-COMP:10189"/>
        <dbReference type="ChEBI" id="CHEBI:57856"/>
        <dbReference type="ChEBI" id="CHEBI:59789"/>
        <dbReference type="ChEBI" id="CHEBI:74269"/>
        <dbReference type="ChEBI" id="CHEBI:74480"/>
        <dbReference type="EC" id="2.1.1.33"/>
    </reaction>
</comment>
<evidence type="ECO:0000256" key="6">
    <source>
        <dbReference type="ARBA" id="ARBA00022694"/>
    </source>
</evidence>
<organism evidence="8">
    <name type="scientific">Volvox carteri f. nagariensis</name>
    <dbReference type="NCBI Taxonomy" id="3068"/>
    <lineage>
        <taxon>Eukaryota</taxon>
        <taxon>Viridiplantae</taxon>
        <taxon>Chlorophyta</taxon>
        <taxon>core chlorophytes</taxon>
        <taxon>Chlorophyceae</taxon>
        <taxon>CS clade</taxon>
        <taxon>Chlamydomonadales</taxon>
        <taxon>Volvocaceae</taxon>
        <taxon>Volvox</taxon>
    </lineage>
</organism>
<dbReference type="AlphaFoldDB" id="D8TXN8"/>
<dbReference type="FunCoup" id="D8TXN8">
    <property type="interactions" value="199"/>
</dbReference>
<dbReference type="Proteomes" id="UP000001058">
    <property type="component" value="Unassembled WGS sequence"/>
</dbReference>
<keyword evidence="8" id="KW-1185">Reference proteome</keyword>
<dbReference type="GO" id="GO:0043527">
    <property type="term" value="C:tRNA methyltransferase complex"/>
    <property type="evidence" value="ECO:0007669"/>
    <property type="project" value="TreeGrafter"/>
</dbReference>
<dbReference type="InterPro" id="IPR055361">
    <property type="entry name" value="tRNA_methyltr_TrmB_bact"/>
</dbReference>
<evidence type="ECO:0000313" key="7">
    <source>
        <dbReference type="EMBL" id="EFJ47757.1"/>
    </source>
</evidence>
<dbReference type="OrthoDB" id="47276at2759"/>
<evidence type="ECO:0000256" key="2">
    <source>
        <dbReference type="ARBA" id="ARBA00011977"/>
    </source>
</evidence>
<dbReference type="EMBL" id="GL378343">
    <property type="protein sequence ID" value="EFJ47757.1"/>
    <property type="molecule type" value="Genomic_DNA"/>
</dbReference>
<dbReference type="InterPro" id="IPR029063">
    <property type="entry name" value="SAM-dependent_MTases_sf"/>
</dbReference>
<dbReference type="KEGG" id="vcn:VOLCADRAFT_61222"/>
<dbReference type="eggNOG" id="KOG3115">
    <property type="taxonomic scope" value="Eukaryota"/>
</dbReference>
<protein>
    <recommendedName>
        <fullName evidence="2">tRNA (guanine(46)-N(7))-methyltransferase</fullName>
        <ecNumber evidence="2">2.1.1.33</ecNumber>
    </recommendedName>
</protein>
<name>D8TXN8_VOLCA</name>
<dbReference type="STRING" id="3068.D8TXN8"/>
<dbReference type="Pfam" id="PF02390">
    <property type="entry name" value="Methyltransf_4"/>
    <property type="match status" value="1"/>
</dbReference>
<evidence type="ECO:0000256" key="3">
    <source>
        <dbReference type="ARBA" id="ARBA00022603"/>
    </source>
</evidence>
<dbReference type="Gene3D" id="3.40.50.150">
    <property type="entry name" value="Vaccinia Virus protein VP39"/>
    <property type="match status" value="1"/>
</dbReference>
<dbReference type="NCBIfam" id="TIGR00091">
    <property type="entry name" value="tRNA (guanosine(46)-N7)-methyltransferase TrmB"/>
    <property type="match status" value="1"/>
</dbReference>
<dbReference type="SUPFAM" id="SSF53335">
    <property type="entry name" value="S-adenosyl-L-methionine-dependent methyltransferases"/>
    <property type="match status" value="1"/>
</dbReference>
<dbReference type="GO" id="GO:0008176">
    <property type="term" value="F:tRNA (guanine(46)-N7)-methyltransferase activity"/>
    <property type="evidence" value="ECO:0007669"/>
    <property type="project" value="UniProtKB-EC"/>
</dbReference>
<evidence type="ECO:0000256" key="5">
    <source>
        <dbReference type="ARBA" id="ARBA00022691"/>
    </source>
</evidence>
<dbReference type="PANTHER" id="PTHR23417:SF21">
    <property type="entry name" value="TRNA (GUANINE-N(7)-)-METHYLTRANSFERASE"/>
    <property type="match status" value="1"/>
</dbReference>
<dbReference type="PANTHER" id="PTHR23417">
    <property type="entry name" value="3-DEOXY-D-MANNO-OCTULOSONIC-ACID TRANSFERASE/TRNA GUANINE-N 7 - -METHYLTRANSFERASE"/>
    <property type="match status" value="1"/>
</dbReference>
<keyword evidence="5" id="KW-0949">S-adenosyl-L-methionine</keyword>
<sequence>MQIGKTRVRQHVNPLRREFQQPTAAPDWSAVFSDPSLPLALDIGSGYGRFLLLLQRNNPDQQVNYLGLEIRRTLVDRSNEWVSRLGLQGRVHYLFSNATVSLTTLLGSYPGPITDVFIQFPDPHFKRRHHKRRVVQPQLVTALRDLMPRGGRLLLQSDVEEACVAMVNMFEKYAGEDFTLAPQHSQCAGGWLVDNPVGTPTEREHYVAQQGLPVYRVMLTRV</sequence>
<dbReference type="GeneID" id="9615304"/>
<evidence type="ECO:0000256" key="4">
    <source>
        <dbReference type="ARBA" id="ARBA00022679"/>
    </source>
</evidence>
<dbReference type="PROSITE" id="PS51625">
    <property type="entry name" value="SAM_MT_TRMB"/>
    <property type="match status" value="1"/>
</dbReference>